<dbReference type="Proteomes" id="UP001163046">
    <property type="component" value="Unassembled WGS sequence"/>
</dbReference>
<dbReference type="OrthoDB" id="10201194at2759"/>
<protein>
    <recommendedName>
        <fullName evidence="3">MULE transposase domain-containing protein</fullName>
    </recommendedName>
</protein>
<gene>
    <name evidence="1" type="ORF">OS493_029023</name>
</gene>
<dbReference type="EMBL" id="MU827330">
    <property type="protein sequence ID" value="KAJ7354914.1"/>
    <property type="molecule type" value="Genomic_DNA"/>
</dbReference>
<dbReference type="AlphaFoldDB" id="A0A9X0CIU1"/>
<comment type="caution">
    <text evidence="1">The sequence shown here is derived from an EMBL/GenBank/DDBJ whole genome shotgun (WGS) entry which is preliminary data.</text>
</comment>
<evidence type="ECO:0000313" key="2">
    <source>
        <dbReference type="Proteomes" id="UP001163046"/>
    </source>
</evidence>
<evidence type="ECO:0000313" key="1">
    <source>
        <dbReference type="EMBL" id="KAJ7354914.1"/>
    </source>
</evidence>
<name>A0A9X0CIU1_9CNID</name>
<proteinExistence type="predicted"/>
<accession>A0A9X0CIU1</accession>
<evidence type="ECO:0008006" key="3">
    <source>
        <dbReference type="Google" id="ProtNLM"/>
    </source>
</evidence>
<keyword evidence="2" id="KW-1185">Reference proteome</keyword>
<reference evidence="1" key="1">
    <citation type="submission" date="2023-01" db="EMBL/GenBank/DDBJ databases">
        <title>Genome assembly of the deep-sea coral Lophelia pertusa.</title>
        <authorList>
            <person name="Herrera S."/>
            <person name="Cordes E."/>
        </authorList>
    </citation>
    <scope>NUCLEOTIDE SEQUENCE</scope>
    <source>
        <strain evidence="1">USNM1676648</strain>
        <tissue evidence="1">Polyp</tissue>
    </source>
</reference>
<organism evidence="1 2">
    <name type="scientific">Desmophyllum pertusum</name>
    <dbReference type="NCBI Taxonomy" id="174260"/>
    <lineage>
        <taxon>Eukaryota</taxon>
        <taxon>Metazoa</taxon>
        <taxon>Cnidaria</taxon>
        <taxon>Anthozoa</taxon>
        <taxon>Hexacorallia</taxon>
        <taxon>Scleractinia</taxon>
        <taxon>Caryophylliina</taxon>
        <taxon>Caryophylliidae</taxon>
        <taxon>Desmophyllum</taxon>
    </lineage>
</organism>
<sequence>MEAIKNELKQKPASQVFSAVSGPAKAKTVGELPRSQKQVYDLQCNSKMERDPVEDLVVYARHKEQKVVLRHEDMPLDLWVLGTDIMCHDLVRFSCSDSGSHPISIDPTFNMVVPKDKAIWRKPCLHWSNNDSSQKNFDTFKVLASTCVSNCKGLANAKGYITDGEEELVRAWKSELPKATHLRCIRHFEGNCKQKLREIGIREAKSQKCFLNPVFGVPGKIGGIVDLERSEGTNSGYKRTNGQ</sequence>